<sequence length="70" mass="8331">MIHKLQQLIDRKSFVEKLANKLKVKPDTIEYYFRTKIPPKSIYKVEACLDLQLKLDKDAKQIEVKAWELV</sequence>
<keyword evidence="2" id="KW-1185">Reference proteome</keyword>
<evidence type="ECO:0000313" key="1">
    <source>
        <dbReference type="EMBL" id="QHB39560.1"/>
    </source>
</evidence>
<dbReference type="Proteomes" id="UP000465010">
    <property type="component" value="Segment"/>
</dbReference>
<dbReference type="EMBL" id="MN812219">
    <property type="protein sequence ID" value="QHB39560.1"/>
    <property type="molecule type" value="Genomic_DNA"/>
</dbReference>
<proteinExistence type="predicted"/>
<organism evidence="1 2">
    <name type="scientific">Flavobacterium phage vB_FspS_morran9-1</name>
    <dbReference type="NCBI Taxonomy" id="2686258"/>
    <lineage>
        <taxon>Viruses</taxon>
        <taxon>Duplodnaviria</taxon>
        <taxon>Heunggongvirae</taxon>
        <taxon>Uroviricota</taxon>
        <taxon>Caudoviricetes</taxon>
        <taxon>Lillamyvirus</taxon>
        <taxon>Lillamyvirus morran</taxon>
    </lineage>
</organism>
<name>A0A6B9LCI7_9CAUD</name>
<evidence type="ECO:0000313" key="2">
    <source>
        <dbReference type="Proteomes" id="UP000465010"/>
    </source>
</evidence>
<gene>
    <name evidence="1" type="ORF">morran91_gp026</name>
</gene>
<reference evidence="1" key="1">
    <citation type="journal article" date="2020" name="Viruses">
        <title>Diversity and Host Interactions Among Virulent and Temperate Baltic Sea Flavobacterium Phages.</title>
        <authorList>
            <person name="Nilsson E."/>
            <person name="Bayfield O.W."/>
            <person name="Lundin D."/>
            <person name="Antson A.A."/>
            <person name="Holmfeldt K."/>
        </authorList>
    </citation>
    <scope>NUCLEOTIDE SEQUENCE [LARGE SCALE GENOMIC DNA]</scope>
</reference>
<protein>
    <submittedName>
        <fullName evidence="1">Uncharacterized protein</fullName>
    </submittedName>
</protein>
<accession>A0A6B9LCI7</accession>